<comment type="caution">
    <text evidence="1">The sequence shown here is derived from an EMBL/GenBank/DDBJ whole genome shotgun (WGS) entry which is preliminary data.</text>
</comment>
<evidence type="ECO:0000313" key="1">
    <source>
        <dbReference type="EMBL" id="KTD59034.1"/>
    </source>
</evidence>
<dbReference type="EMBL" id="LNYW01000052">
    <property type="protein sequence ID" value="KTD59034.1"/>
    <property type="molecule type" value="Genomic_DNA"/>
</dbReference>
<dbReference type="OrthoDB" id="5647612at2"/>
<protein>
    <submittedName>
        <fullName evidence="1">Substrate of the Dot/Icm secretion system</fullName>
    </submittedName>
</protein>
<dbReference type="eggNOG" id="ENOG5031DP5">
    <property type="taxonomic scope" value="Bacteria"/>
</dbReference>
<reference evidence="1 2" key="1">
    <citation type="submission" date="2015-11" db="EMBL/GenBank/DDBJ databases">
        <title>Genomic analysis of 38 Legionella species identifies large and diverse effector repertoires.</title>
        <authorList>
            <person name="Burstein D."/>
            <person name="Amaro F."/>
            <person name="Zusman T."/>
            <person name="Lifshitz Z."/>
            <person name="Cohen O."/>
            <person name="Gilbert J.A."/>
            <person name="Pupko T."/>
            <person name="Shuman H.A."/>
            <person name="Segal G."/>
        </authorList>
    </citation>
    <scope>NUCLEOTIDE SEQUENCE [LARGE SCALE GENOMIC DNA]</scope>
    <source>
        <strain evidence="1 2">ATCC 49655</strain>
    </source>
</reference>
<sequence>MAFTPPAYSVLRVNTLNLDARLSTLLGRYKIVDNQTAVATTSSTNPAPLQTSLEILLARINQVIECDTDRLTARDVFKQLGNELRDVLKEGDETKNQRATLFLLGALLHRYFRIINEYKGSYTGWFVTPNPLNSDLFKAIRGALQLPGDVTVDDYQMRDLKILDVTTIVTALEAFRDNMYLKDQEGIERYKKYPHLKADSNFEIHLKEIIDQHTARGRTTVNQFKAVRFIQSLRKQVDVDQQQVENALNRWCKEFARAHPDFDGLDLETIEGHIKKYFKEDPIKENILDLVNTPLIKDNLNSMSHASFPTQMKLCHAKICSFILVGGYSMLLQSEHVKKDLRFKIYEALDIVKDPSVLSSADMDNGIKLFNMFRENNTQIDLDYEFFGDKEKMETFISQTELALTSKIQAEKEQKAQEQSAKPATIALV</sequence>
<name>A0A0W0YQ85_9GAMM</name>
<accession>A0A0W0YQ85</accession>
<dbReference type="RefSeq" id="WP_018576643.1">
    <property type="nucleotide sequence ID" value="NZ_KB892389.1"/>
</dbReference>
<organism evidence="1 2">
    <name type="scientific">Legionella shakespearei DSM 23087</name>
    <dbReference type="NCBI Taxonomy" id="1122169"/>
    <lineage>
        <taxon>Bacteria</taxon>
        <taxon>Pseudomonadati</taxon>
        <taxon>Pseudomonadota</taxon>
        <taxon>Gammaproteobacteria</taxon>
        <taxon>Legionellales</taxon>
        <taxon>Legionellaceae</taxon>
        <taxon>Legionella</taxon>
    </lineage>
</organism>
<dbReference type="AlphaFoldDB" id="A0A0W0YQ85"/>
<dbReference type="PATRIC" id="fig|1122169.6.peg.2367"/>
<keyword evidence="2" id="KW-1185">Reference proteome</keyword>
<evidence type="ECO:0000313" key="2">
    <source>
        <dbReference type="Proteomes" id="UP000054600"/>
    </source>
</evidence>
<proteinExistence type="predicted"/>
<dbReference type="Proteomes" id="UP000054600">
    <property type="component" value="Unassembled WGS sequence"/>
</dbReference>
<gene>
    <name evidence="1" type="ORF">Lsha_2066</name>
</gene>